<evidence type="ECO:0000256" key="5">
    <source>
        <dbReference type="ARBA" id="ARBA00023136"/>
    </source>
</evidence>
<dbReference type="CDD" id="cd03259">
    <property type="entry name" value="ABC_Carb_Solutes_like"/>
    <property type="match status" value="1"/>
</dbReference>
<proteinExistence type="predicted"/>
<dbReference type="Gene3D" id="2.40.50.140">
    <property type="entry name" value="Nucleic acid-binding proteins"/>
    <property type="match status" value="1"/>
</dbReference>
<dbReference type="GO" id="GO:0016887">
    <property type="term" value="F:ATP hydrolysis activity"/>
    <property type="evidence" value="ECO:0007669"/>
    <property type="project" value="InterPro"/>
</dbReference>
<sequence length="353" mass="39617">MQIKLEHLVKKFGEMTAVQNLSLTIESGKLVTLLGPSGCGKSTVLNMISGILPASSGRIWFDDTDVTSLPPEKRNVGLVFQNYALYPHMTALENICFPLEIKRVPKKQRIERARELAELIRISDLLDRKPIQMSGGQQQRVAIARALAKEPQVFLMDEPLSNLDAKLRVEMREEILRIQRASKVTTVFVTHDQEEALSISDNIVVLKNGIFQQQATARALYDEPENYFVADFLGAPPVNKFLGTIKNERFCFLNSDLFYELPLRHAVEDGREVVLAVRPESVNLTVGQQTLPCVVTERYSIGKDELAVLNIAGQTMRGFVNPEHSICAGDKLECGFKRRGVFLFDKNTGERLS</sequence>
<reference evidence="7" key="1">
    <citation type="submission" date="2019-08" db="EMBL/GenBank/DDBJ databases">
        <authorList>
            <person name="Kucharzyk K."/>
            <person name="Murdoch R.W."/>
            <person name="Higgins S."/>
            <person name="Loffler F."/>
        </authorList>
    </citation>
    <scope>NUCLEOTIDE SEQUENCE</scope>
</reference>
<dbReference type="EMBL" id="VSSQ01001847">
    <property type="protein sequence ID" value="MPM11571.1"/>
    <property type="molecule type" value="Genomic_DNA"/>
</dbReference>
<keyword evidence="1" id="KW-0813">Transport</keyword>
<keyword evidence="3" id="KW-0547">Nucleotide-binding</keyword>
<dbReference type="FunFam" id="3.40.50.300:FF:000042">
    <property type="entry name" value="Maltose/maltodextrin ABC transporter, ATP-binding protein"/>
    <property type="match status" value="1"/>
</dbReference>
<dbReference type="PANTHER" id="PTHR43875">
    <property type="entry name" value="MALTODEXTRIN IMPORT ATP-BINDING PROTEIN MSMX"/>
    <property type="match status" value="1"/>
</dbReference>
<dbReference type="InterPro" id="IPR003593">
    <property type="entry name" value="AAA+_ATPase"/>
</dbReference>
<dbReference type="Gene3D" id="3.40.50.300">
    <property type="entry name" value="P-loop containing nucleotide triphosphate hydrolases"/>
    <property type="match status" value="1"/>
</dbReference>
<name>A0A644X6Y1_9ZZZZ</name>
<dbReference type="InterPro" id="IPR047641">
    <property type="entry name" value="ABC_transpr_MalK/UgpC-like"/>
</dbReference>
<evidence type="ECO:0000256" key="3">
    <source>
        <dbReference type="ARBA" id="ARBA00022741"/>
    </source>
</evidence>
<dbReference type="SMART" id="SM00382">
    <property type="entry name" value="AAA"/>
    <property type="match status" value="1"/>
</dbReference>
<keyword evidence="4 7" id="KW-0067">ATP-binding</keyword>
<evidence type="ECO:0000256" key="4">
    <source>
        <dbReference type="ARBA" id="ARBA00022840"/>
    </source>
</evidence>
<dbReference type="InterPro" id="IPR027417">
    <property type="entry name" value="P-loop_NTPase"/>
</dbReference>
<dbReference type="InterPro" id="IPR012340">
    <property type="entry name" value="NA-bd_OB-fold"/>
</dbReference>
<dbReference type="Gene3D" id="2.40.50.100">
    <property type="match status" value="1"/>
</dbReference>
<keyword evidence="5" id="KW-0472">Membrane</keyword>
<dbReference type="InterPro" id="IPR015853">
    <property type="entry name" value="ABC_transpr_FbpC"/>
</dbReference>
<dbReference type="AlphaFoldDB" id="A0A644X6Y1"/>
<feature type="domain" description="ABC transporter" evidence="6">
    <location>
        <begin position="3"/>
        <end position="233"/>
    </location>
</feature>
<dbReference type="SUPFAM" id="SSF52540">
    <property type="entry name" value="P-loop containing nucleoside triphosphate hydrolases"/>
    <property type="match status" value="1"/>
</dbReference>
<evidence type="ECO:0000256" key="1">
    <source>
        <dbReference type="ARBA" id="ARBA00022448"/>
    </source>
</evidence>
<comment type="caution">
    <text evidence="7">The sequence shown here is derived from an EMBL/GenBank/DDBJ whole genome shotgun (WGS) entry which is preliminary data.</text>
</comment>
<protein>
    <submittedName>
        <fullName evidence="7">sn-glycerol-3-phosphate import ATP-binding protein UgpC</fullName>
    </submittedName>
</protein>
<organism evidence="7">
    <name type="scientific">bioreactor metagenome</name>
    <dbReference type="NCBI Taxonomy" id="1076179"/>
    <lineage>
        <taxon>unclassified sequences</taxon>
        <taxon>metagenomes</taxon>
        <taxon>ecological metagenomes</taxon>
    </lineage>
</organism>
<dbReference type="GO" id="GO:0055052">
    <property type="term" value="C:ATP-binding cassette (ABC) transporter complex, substrate-binding subunit-containing"/>
    <property type="evidence" value="ECO:0007669"/>
    <property type="project" value="TreeGrafter"/>
</dbReference>
<dbReference type="InterPro" id="IPR008995">
    <property type="entry name" value="Mo/tungstate-bd_C_term_dom"/>
</dbReference>
<evidence type="ECO:0000259" key="6">
    <source>
        <dbReference type="PROSITE" id="PS50893"/>
    </source>
</evidence>
<dbReference type="InterPro" id="IPR017871">
    <property type="entry name" value="ABC_transporter-like_CS"/>
</dbReference>
<evidence type="ECO:0000256" key="2">
    <source>
        <dbReference type="ARBA" id="ARBA00022475"/>
    </source>
</evidence>
<accession>A0A644X6Y1</accession>
<dbReference type="PROSITE" id="PS00211">
    <property type="entry name" value="ABC_TRANSPORTER_1"/>
    <property type="match status" value="1"/>
</dbReference>
<dbReference type="PROSITE" id="PS50893">
    <property type="entry name" value="ABC_TRANSPORTER_2"/>
    <property type="match status" value="1"/>
</dbReference>
<evidence type="ECO:0000313" key="7">
    <source>
        <dbReference type="EMBL" id="MPM11571.1"/>
    </source>
</evidence>
<keyword evidence="2" id="KW-1003">Cell membrane</keyword>
<dbReference type="PANTHER" id="PTHR43875:SF1">
    <property type="entry name" value="OSMOPROTECTIVE COMPOUNDS UPTAKE ATP-BINDING PROTEIN GGTA"/>
    <property type="match status" value="1"/>
</dbReference>
<dbReference type="SUPFAM" id="SSF50331">
    <property type="entry name" value="MOP-like"/>
    <property type="match status" value="1"/>
</dbReference>
<dbReference type="InterPro" id="IPR003439">
    <property type="entry name" value="ABC_transporter-like_ATP-bd"/>
</dbReference>
<dbReference type="GO" id="GO:0005524">
    <property type="term" value="F:ATP binding"/>
    <property type="evidence" value="ECO:0007669"/>
    <property type="project" value="UniProtKB-KW"/>
</dbReference>
<dbReference type="GO" id="GO:0015408">
    <property type="term" value="F:ABC-type ferric iron transporter activity"/>
    <property type="evidence" value="ECO:0007669"/>
    <property type="project" value="InterPro"/>
</dbReference>
<gene>
    <name evidence="7" type="primary">ugpC_7</name>
    <name evidence="7" type="ORF">SDC9_57917</name>
</gene>
<dbReference type="Pfam" id="PF00005">
    <property type="entry name" value="ABC_tran"/>
    <property type="match status" value="1"/>
</dbReference>